<accession>A0A940WTZ1</accession>
<feature type="signal peptide" evidence="2">
    <location>
        <begin position="1"/>
        <end position="24"/>
    </location>
</feature>
<comment type="caution">
    <text evidence="3">The sequence shown here is derived from an EMBL/GenBank/DDBJ whole genome shotgun (WGS) entry which is preliminary data.</text>
</comment>
<name>A0A940WTZ1_9BACI</name>
<feature type="chain" id="PRO_5038534718" evidence="2">
    <location>
        <begin position="25"/>
        <end position="201"/>
    </location>
</feature>
<dbReference type="InterPro" id="IPR025341">
    <property type="entry name" value="DUF4247"/>
</dbReference>
<dbReference type="AlphaFoldDB" id="A0A940WTZ1"/>
<dbReference type="RefSeq" id="WP_210598142.1">
    <property type="nucleotide sequence ID" value="NZ_JAGKSQ010000006.1"/>
</dbReference>
<dbReference type="Pfam" id="PF14042">
    <property type="entry name" value="DUF4247"/>
    <property type="match status" value="1"/>
</dbReference>
<dbReference type="EMBL" id="JAGKSQ010000006">
    <property type="protein sequence ID" value="MBP3952430.1"/>
    <property type="molecule type" value="Genomic_DNA"/>
</dbReference>
<evidence type="ECO:0000313" key="3">
    <source>
        <dbReference type="EMBL" id="MBP3952430.1"/>
    </source>
</evidence>
<organism evidence="3 4">
    <name type="scientific">Halalkalibacter suaedae</name>
    <dbReference type="NCBI Taxonomy" id="2822140"/>
    <lineage>
        <taxon>Bacteria</taxon>
        <taxon>Bacillati</taxon>
        <taxon>Bacillota</taxon>
        <taxon>Bacilli</taxon>
        <taxon>Bacillales</taxon>
        <taxon>Bacillaceae</taxon>
        <taxon>Halalkalibacter</taxon>
    </lineage>
</organism>
<dbReference type="Proteomes" id="UP000678228">
    <property type="component" value="Unassembled WGS sequence"/>
</dbReference>
<feature type="compositionally biased region" description="Low complexity" evidence="1">
    <location>
        <begin position="178"/>
        <end position="192"/>
    </location>
</feature>
<evidence type="ECO:0000313" key="4">
    <source>
        <dbReference type="Proteomes" id="UP000678228"/>
    </source>
</evidence>
<sequence length="201" mass="22022">MKNSLLTGIVFVVFLLSACGTSTGGGSSLFQEGIAVFINNNYAFYDTVTSATNSSNYSEIYLARDKSIDEVTAELQDFEQPEKIGERQEDKQVLVYDDQFVILTDDEEYEGSTLIEVANTEFVRNNYNPSFFQGMLLMSFLNNMFGSNDWDRNQQAKCQQNPNNCYGGFSRSGGGYKGYTTPPSVRGGSSSVRGGGPGAGK</sequence>
<keyword evidence="4" id="KW-1185">Reference proteome</keyword>
<evidence type="ECO:0000256" key="2">
    <source>
        <dbReference type="SAM" id="SignalP"/>
    </source>
</evidence>
<reference evidence="3" key="1">
    <citation type="submission" date="2021-03" db="EMBL/GenBank/DDBJ databases">
        <title>Bacillus suaedae sp. nov., isolated from Suaeda aralocaspica.</title>
        <authorList>
            <person name="Lei R.F.R."/>
        </authorList>
    </citation>
    <scope>NUCLEOTIDE SEQUENCE</scope>
    <source>
        <strain evidence="3">YZJH907-2</strain>
    </source>
</reference>
<gene>
    <name evidence="3" type="ORF">J7W16_15000</name>
</gene>
<proteinExistence type="predicted"/>
<evidence type="ECO:0000256" key="1">
    <source>
        <dbReference type="SAM" id="MobiDB-lite"/>
    </source>
</evidence>
<feature type="region of interest" description="Disordered" evidence="1">
    <location>
        <begin position="169"/>
        <end position="201"/>
    </location>
</feature>
<protein>
    <submittedName>
        <fullName evidence="3">DUF4247 domain-containing protein</fullName>
    </submittedName>
</protein>
<keyword evidence="2" id="KW-0732">Signal</keyword>
<dbReference type="PROSITE" id="PS51257">
    <property type="entry name" value="PROKAR_LIPOPROTEIN"/>
    <property type="match status" value="1"/>
</dbReference>